<evidence type="ECO:0000313" key="2">
    <source>
        <dbReference type="Proteomes" id="UP001602013"/>
    </source>
</evidence>
<sequence length="141" mass="15314">MGRKPLVDHEELARLTAAGWSNADLAARFGVTESGILQAKRAAGLSKRMTDHSRALPWKLHREHNQSGPATNLRNLSAVAQGRTIPKEKLNTALRWANRLIENGLDIAYDPEHGFHEVPASAESHVAAVLAEALAVVDVSE</sequence>
<keyword evidence="2" id="KW-1185">Reference proteome</keyword>
<comment type="caution">
    <text evidence="1">The sequence shown here is derived from an EMBL/GenBank/DDBJ whole genome shotgun (WGS) entry which is preliminary data.</text>
</comment>
<gene>
    <name evidence="1" type="ORF">ACFYXI_04970</name>
</gene>
<evidence type="ECO:0000313" key="1">
    <source>
        <dbReference type="EMBL" id="MFF3664928.1"/>
    </source>
</evidence>
<dbReference type="EMBL" id="JBIASD010000002">
    <property type="protein sequence ID" value="MFF3664928.1"/>
    <property type="molecule type" value="Genomic_DNA"/>
</dbReference>
<accession>A0ABW6SL00</accession>
<organism evidence="1 2">
    <name type="scientific">Microtetraspora malaysiensis</name>
    <dbReference type="NCBI Taxonomy" id="161358"/>
    <lineage>
        <taxon>Bacteria</taxon>
        <taxon>Bacillati</taxon>
        <taxon>Actinomycetota</taxon>
        <taxon>Actinomycetes</taxon>
        <taxon>Streptosporangiales</taxon>
        <taxon>Streptosporangiaceae</taxon>
        <taxon>Microtetraspora</taxon>
    </lineage>
</organism>
<reference evidence="1 2" key="1">
    <citation type="submission" date="2024-10" db="EMBL/GenBank/DDBJ databases">
        <title>The Natural Products Discovery Center: Release of the First 8490 Sequenced Strains for Exploring Actinobacteria Biosynthetic Diversity.</title>
        <authorList>
            <person name="Kalkreuter E."/>
            <person name="Kautsar S.A."/>
            <person name="Yang D."/>
            <person name="Bader C.D."/>
            <person name="Teijaro C.N."/>
            <person name="Fluegel L."/>
            <person name="Davis C.M."/>
            <person name="Simpson J.R."/>
            <person name="Lauterbach L."/>
            <person name="Steele A.D."/>
            <person name="Gui C."/>
            <person name="Meng S."/>
            <person name="Li G."/>
            <person name="Viehrig K."/>
            <person name="Ye F."/>
            <person name="Su P."/>
            <person name="Kiefer A.F."/>
            <person name="Nichols A."/>
            <person name="Cepeda A.J."/>
            <person name="Yan W."/>
            <person name="Fan B."/>
            <person name="Jiang Y."/>
            <person name="Adhikari A."/>
            <person name="Zheng C.-J."/>
            <person name="Schuster L."/>
            <person name="Cowan T.M."/>
            <person name="Smanski M.J."/>
            <person name="Chevrette M.G."/>
            <person name="De Carvalho L.P.S."/>
            <person name="Shen B."/>
        </authorList>
    </citation>
    <scope>NUCLEOTIDE SEQUENCE [LARGE SCALE GENOMIC DNA]</scope>
    <source>
        <strain evidence="1 2">NPDC002173</strain>
    </source>
</reference>
<protein>
    <submittedName>
        <fullName evidence="1">Uncharacterized protein</fullName>
    </submittedName>
</protein>
<name>A0ABW6SL00_9ACTN</name>
<proteinExistence type="predicted"/>
<dbReference type="Proteomes" id="UP001602013">
    <property type="component" value="Unassembled WGS sequence"/>
</dbReference>
<dbReference type="RefSeq" id="WP_387408953.1">
    <property type="nucleotide sequence ID" value="NZ_JBIASD010000002.1"/>
</dbReference>